<evidence type="ECO:0000259" key="1">
    <source>
        <dbReference type="PROSITE" id="PS50943"/>
    </source>
</evidence>
<gene>
    <name evidence="2" type="ORF">HCN08_04280</name>
</gene>
<dbReference type="EMBL" id="JAATEJ010000002">
    <property type="protein sequence ID" value="NJP42633.1"/>
    <property type="molecule type" value="Genomic_DNA"/>
</dbReference>
<keyword evidence="3" id="KW-1185">Reference proteome</keyword>
<dbReference type="Proteomes" id="UP000734511">
    <property type="component" value="Unassembled WGS sequence"/>
</dbReference>
<reference evidence="2 3" key="1">
    <citation type="submission" date="2020-03" db="EMBL/GenBank/DDBJ databases">
        <title>WGS of actinomycetes isolated from Thailand.</title>
        <authorList>
            <person name="Thawai C."/>
        </authorList>
    </citation>
    <scope>NUCLEOTIDE SEQUENCE [LARGE SCALE GENOMIC DNA]</scope>
    <source>
        <strain evidence="2 3">PRB2-1</strain>
    </source>
</reference>
<sequence>MTFDPQALGRSRSDLAAALKEERRRAGWTQARLAKRCSMSQTKVSNIESGKLTPAMVDVELCGQVSPMPR</sequence>
<comment type="caution">
    <text evidence="2">The sequence shown here is derived from an EMBL/GenBank/DDBJ whole genome shotgun (WGS) entry which is preliminary data.</text>
</comment>
<dbReference type="SMART" id="SM00530">
    <property type="entry name" value="HTH_XRE"/>
    <property type="match status" value="1"/>
</dbReference>
<organism evidence="2 3">
    <name type="scientific">Actinacidiphila epipremni</name>
    <dbReference type="NCBI Taxonomy" id="2053013"/>
    <lineage>
        <taxon>Bacteria</taxon>
        <taxon>Bacillati</taxon>
        <taxon>Actinomycetota</taxon>
        <taxon>Actinomycetes</taxon>
        <taxon>Kitasatosporales</taxon>
        <taxon>Streptomycetaceae</taxon>
        <taxon>Actinacidiphila</taxon>
    </lineage>
</organism>
<protein>
    <submittedName>
        <fullName evidence="2">Helix-turn-helix domain-containing protein</fullName>
    </submittedName>
</protein>
<dbReference type="RefSeq" id="WP_167981481.1">
    <property type="nucleotide sequence ID" value="NZ_JAATEJ010000002.1"/>
</dbReference>
<evidence type="ECO:0000313" key="2">
    <source>
        <dbReference type="EMBL" id="NJP42633.1"/>
    </source>
</evidence>
<feature type="domain" description="HTH cro/C1-type" evidence="1">
    <location>
        <begin position="19"/>
        <end position="54"/>
    </location>
</feature>
<dbReference type="Gene3D" id="1.10.260.40">
    <property type="entry name" value="lambda repressor-like DNA-binding domains"/>
    <property type="match status" value="1"/>
</dbReference>
<dbReference type="InterPro" id="IPR001387">
    <property type="entry name" value="Cro/C1-type_HTH"/>
</dbReference>
<evidence type="ECO:0000313" key="3">
    <source>
        <dbReference type="Proteomes" id="UP000734511"/>
    </source>
</evidence>
<dbReference type="PROSITE" id="PS50943">
    <property type="entry name" value="HTH_CROC1"/>
    <property type="match status" value="1"/>
</dbReference>
<accession>A0ABX0ZFP6</accession>
<dbReference type="Pfam" id="PF13560">
    <property type="entry name" value="HTH_31"/>
    <property type="match status" value="1"/>
</dbReference>
<dbReference type="CDD" id="cd00093">
    <property type="entry name" value="HTH_XRE"/>
    <property type="match status" value="1"/>
</dbReference>
<dbReference type="SUPFAM" id="SSF47413">
    <property type="entry name" value="lambda repressor-like DNA-binding domains"/>
    <property type="match status" value="1"/>
</dbReference>
<proteinExistence type="predicted"/>
<name>A0ABX0ZFP6_9ACTN</name>
<dbReference type="InterPro" id="IPR010982">
    <property type="entry name" value="Lambda_DNA-bd_dom_sf"/>
</dbReference>